<comment type="caution">
    <text evidence="1">The sequence shown here is derived from an EMBL/GenBank/DDBJ whole genome shotgun (WGS) entry which is preliminary data.</text>
</comment>
<organism evidence="1 2">
    <name type="scientific">Gossypium stocksii</name>
    <dbReference type="NCBI Taxonomy" id="47602"/>
    <lineage>
        <taxon>Eukaryota</taxon>
        <taxon>Viridiplantae</taxon>
        <taxon>Streptophyta</taxon>
        <taxon>Embryophyta</taxon>
        <taxon>Tracheophyta</taxon>
        <taxon>Spermatophyta</taxon>
        <taxon>Magnoliopsida</taxon>
        <taxon>eudicotyledons</taxon>
        <taxon>Gunneridae</taxon>
        <taxon>Pentapetalae</taxon>
        <taxon>rosids</taxon>
        <taxon>malvids</taxon>
        <taxon>Malvales</taxon>
        <taxon>Malvaceae</taxon>
        <taxon>Malvoideae</taxon>
        <taxon>Gossypium</taxon>
    </lineage>
</organism>
<sequence>MAVEERVANLEESIGDMKESFEDWQEQSKDYVMMFLNSNVENNKLIERSDAIKAMVMALKEETIATTRASSIRIQELKGELALH</sequence>
<accession>A0A9D3ZR04</accession>
<proteinExistence type="predicted"/>
<dbReference type="OrthoDB" id="10477810at2759"/>
<keyword evidence="2" id="KW-1185">Reference proteome</keyword>
<reference evidence="1 2" key="1">
    <citation type="journal article" date="2021" name="Plant Biotechnol. J.">
        <title>Multi-omics assisted identification of the key and species-specific regulatory components of drought-tolerant mechanisms in Gossypium stocksii.</title>
        <authorList>
            <person name="Yu D."/>
            <person name="Ke L."/>
            <person name="Zhang D."/>
            <person name="Wu Y."/>
            <person name="Sun Y."/>
            <person name="Mei J."/>
            <person name="Sun J."/>
            <person name="Sun Y."/>
        </authorList>
    </citation>
    <scope>NUCLEOTIDE SEQUENCE [LARGE SCALE GENOMIC DNA]</scope>
    <source>
        <strain evidence="2">cv. E1</strain>
        <tissue evidence="1">Leaf</tissue>
    </source>
</reference>
<name>A0A9D3ZR04_9ROSI</name>
<evidence type="ECO:0000313" key="2">
    <source>
        <dbReference type="Proteomes" id="UP000828251"/>
    </source>
</evidence>
<protein>
    <submittedName>
        <fullName evidence="1">Uncharacterized protein</fullName>
    </submittedName>
</protein>
<dbReference type="AlphaFoldDB" id="A0A9D3ZR04"/>
<evidence type="ECO:0000313" key="1">
    <source>
        <dbReference type="EMBL" id="KAH1057429.1"/>
    </source>
</evidence>
<dbReference type="Proteomes" id="UP000828251">
    <property type="component" value="Unassembled WGS sequence"/>
</dbReference>
<dbReference type="EMBL" id="JAIQCV010000010">
    <property type="protein sequence ID" value="KAH1057429.1"/>
    <property type="molecule type" value="Genomic_DNA"/>
</dbReference>
<gene>
    <name evidence="1" type="ORF">J1N35_035494</name>
</gene>